<dbReference type="SUPFAM" id="SSF50494">
    <property type="entry name" value="Trypsin-like serine proteases"/>
    <property type="match status" value="1"/>
</dbReference>
<dbReference type="InterPro" id="IPR002477">
    <property type="entry name" value="Peptidoglycan-bd-like"/>
</dbReference>
<evidence type="ECO:0000259" key="2">
    <source>
        <dbReference type="Pfam" id="PF01471"/>
    </source>
</evidence>
<dbReference type="PRINTS" id="PR00834">
    <property type="entry name" value="PROTEASES2C"/>
</dbReference>
<dbReference type="InterPro" id="IPR001940">
    <property type="entry name" value="Peptidase_S1C"/>
</dbReference>
<dbReference type="Gene3D" id="1.10.101.10">
    <property type="entry name" value="PGBD-like superfamily/PGBD"/>
    <property type="match status" value="1"/>
</dbReference>
<keyword evidence="1" id="KW-0732">Signal</keyword>
<dbReference type="AlphaFoldDB" id="A0A6N9SZ78"/>
<feature type="domain" description="Peptidoglycan binding-like" evidence="2">
    <location>
        <begin position="55"/>
        <end position="104"/>
    </location>
</feature>
<dbReference type="PANTHER" id="PTHR43019:SF23">
    <property type="entry name" value="PROTEASE DO-LIKE 5, CHLOROPLASTIC"/>
    <property type="match status" value="1"/>
</dbReference>
<organism evidence="3 4">
    <name type="scientific">Jiella pacifica</name>
    <dbReference type="NCBI Taxonomy" id="2696469"/>
    <lineage>
        <taxon>Bacteria</taxon>
        <taxon>Pseudomonadati</taxon>
        <taxon>Pseudomonadota</taxon>
        <taxon>Alphaproteobacteria</taxon>
        <taxon>Hyphomicrobiales</taxon>
        <taxon>Aurantimonadaceae</taxon>
        <taxon>Jiella</taxon>
    </lineage>
</organism>
<dbReference type="Pfam" id="PF01471">
    <property type="entry name" value="PG_binding_1"/>
    <property type="match status" value="1"/>
</dbReference>
<evidence type="ECO:0000313" key="3">
    <source>
        <dbReference type="EMBL" id="NDW03235.1"/>
    </source>
</evidence>
<protein>
    <submittedName>
        <fullName evidence="3">Trypsin-like serine protease</fullName>
    </submittedName>
</protein>
<dbReference type="Proteomes" id="UP000469011">
    <property type="component" value="Unassembled WGS sequence"/>
</dbReference>
<dbReference type="InterPro" id="IPR036365">
    <property type="entry name" value="PGBD-like_sf"/>
</dbReference>
<gene>
    <name evidence="3" type="ORF">GTK09_02240</name>
</gene>
<dbReference type="Pfam" id="PF13365">
    <property type="entry name" value="Trypsin_2"/>
    <property type="match status" value="1"/>
</dbReference>
<dbReference type="InterPro" id="IPR009003">
    <property type="entry name" value="Peptidase_S1_PA"/>
</dbReference>
<keyword evidence="3" id="KW-0378">Hydrolase</keyword>
<dbReference type="PANTHER" id="PTHR43019">
    <property type="entry name" value="SERINE ENDOPROTEASE DEGS"/>
    <property type="match status" value="1"/>
</dbReference>
<dbReference type="Gene3D" id="2.40.10.10">
    <property type="entry name" value="Trypsin-like serine proteases"/>
    <property type="match status" value="2"/>
</dbReference>
<dbReference type="GO" id="GO:0004252">
    <property type="term" value="F:serine-type endopeptidase activity"/>
    <property type="evidence" value="ECO:0007669"/>
    <property type="project" value="InterPro"/>
</dbReference>
<proteinExistence type="predicted"/>
<comment type="caution">
    <text evidence="3">The sequence shown here is derived from an EMBL/GenBank/DDBJ whole genome shotgun (WGS) entry which is preliminary data.</text>
</comment>
<feature type="signal peptide" evidence="1">
    <location>
        <begin position="1"/>
        <end position="22"/>
    </location>
</feature>
<reference evidence="3 4" key="1">
    <citation type="submission" date="2020-01" db="EMBL/GenBank/DDBJ databases">
        <title>Jiella pacifica sp. nov.</title>
        <authorList>
            <person name="Xue Z."/>
            <person name="Zhu S."/>
            <person name="Chen J."/>
            <person name="Yang J."/>
        </authorList>
    </citation>
    <scope>NUCLEOTIDE SEQUENCE [LARGE SCALE GENOMIC DNA]</scope>
    <source>
        <strain evidence="3 4">40Bstr34</strain>
    </source>
</reference>
<accession>A0A6N9SZ78</accession>
<dbReference type="EMBL" id="JAAAMG010000001">
    <property type="protein sequence ID" value="NDW03235.1"/>
    <property type="molecule type" value="Genomic_DNA"/>
</dbReference>
<evidence type="ECO:0000313" key="4">
    <source>
        <dbReference type="Proteomes" id="UP000469011"/>
    </source>
</evidence>
<dbReference type="InterPro" id="IPR043504">
    <property type="entry name" value="Peptidase_S1_PA_chymotrypsin"/>
</dbReference>
<dbReference type="SUPFAM" id="SSF47090">
    <property type="entry name" value="PGBD-like"/>
    <property type="match status" value="1"/>
</dbReference>
<keyword evidence="4" id="KW-1185">Reference proteome</keyword>
<keyword evidence="3" id="KW-0645">Protease</keyword>
<dbReference type="GO" id="GO:0006508">
    <property type="term" value="P:proteolysis"/>
    <property type="evidence" value="ECO:0007669"/>
    <property type="project" value="UniProtKB-KW"/>
</dbReference>
<dbReference type="InterPro" id="IPR036366">
    <property type="entry name" value="PGBDSf"/>
</dbReference>
<name>A0A6N9SZ78_9HYPH</name>
<sequence>MRRGLGVIMAACLLAVSPAAAAHDLSTSGMPITSSTAELSLAYNTQTDLSFRRGLQIRLAWTGDYSGPFSGMIAAPTLRAIRDFQARHGMKADGVISEVMLQKLIGLSDGVQADLGVEMVDDGITGARLAVPLKLVSDRGRTEVGNLWRAEDNRIEVETVRIAETGQTLGGLYATLSEPTAQRSVSDAQKADDWFTVAGSESGRHYFMRFAGSGSDLRGFSISYADAGASESEIRSFITVASNLFEPFAGEPDAPLVADNGANPFSAMLARRRSASEGEAARYAMAEQGDGSARSHLFELPRSRRGGSAAMEPAQGIAPQPGTPAFDMAGSGFVVADGWLLTNAHVVRGCRKVEVGENMPASEVRIDDGNDLALVHVASSLGKPLAISAAKPRLGEDILALGFPLRSILADSLNVTRGNVSSLLGLMNDPRYLQISAPVQPGNSGGPLVDLAGRVVGVVTAKLDAVAVADATGDIPQSINFAIRPDAVAAFLHKNDIEFRTADAKAALESVPDATARVKDAVYPVVCTD</sequence>
<evidence type="ECO:0000256" key="1">
    <source>
        <dbReference type="SAM" id="SignalP"/>
    </source>
</evidence>
<feature type="chain" id="PRO_5026860188" evidence="1">
    <location>
        <begin position="23"/>
        <end position="529"/>
    </location>
</feature>